<gene>
    <name evidence="6" type="ORF">B0I33_107280</name>
</gene>
<dbReference type="InterPro" id="IPR005119">
    <property type="entry name" value="LysR_subst-bd"/>
</dbReference>
<dbReference type="FunFam" id="1.10.10.10:FF:000001">
    <property type="entry name" value="LysR family transcriptional regulator"/>
    <property type="match status" value="1"/>
</dbReference>
<comment type="caution">
    <text evidence="6">The sequence shown here is derived from an EMBL/GenBank/DDBJ whole genome shotgun (WGS) entry which is preliminary data.</text>
</comment>
<dbReference type="PANTHER" id="PTHR30346">
    <property type="entry name" value="TRANSCRIPTIONAL DUAL REGULATOR HCAR-RELATED"/>
    <property type="match status" value="1"/>
</dbReference>
<dbReference type="Proteomes" id="UP000238362">
    <property type="component" value="Unassembled WGS sequence"/>
</dbReference>
<evidence type="ECO:0000256" key="2">
    <source>
        <dbReference type="ARBA" id="ARBA00023015"/>
    </source>
</evidence>
<dbReference type="PRINTS" id="PR00039">
    <property type="entry name" value="HTHLYSR"/>
</dbReference>
<dbReference type="Pfam" id="PF03466">
    <property type="entry name" value="LysR_substrate"/>
    <property type="match status" value="1"/>
</dbReference>
<keyword evidence="3 6" id="KW-0238">DNA-binding</keyword>
<dbReference type="EMBL" id="PVNH01000007">
    <property type="protein sequence ID" value="PRX46702.1"/>
    <property type="molecule type" value="Genomic_DNA"/>
</dbReference>
<dbReference type="PROSITE" id="PS50931">
    <property type="entry name" value="HTH_LYSR"/>
    <property type="match status" value="1"/>
</dbReference>
<dbReference type="AlphaFoldDB" id="A0A2T0LSU9"/>
<dbReference type="GO" id="GO:0032993">
    <property type="term" value="C:protein-DNA complex"/>
    <property type="evidence" value="ECO:0007669"/>
    <property type="project" value="TreeGrafter"/>
</dbReference>
<dbReference type="OrthoDB" id="3181812at2"/>
<evidence type="ECO:0000313" key="6">
    <source>
        <dbReference type="EMBL" id="PRX46702.1"/>
    </source>
</evidence>
<organism evidence="6 7">
    <name type="scientific">Prauserella shujinwangii</name>
    <dbReference type="NCBI Taxonomy" id="1453103"/>
    <lineage>
        <taxon>Bacteria</taxon>
        <taxon>Bacillati</taxon>
        <taxon>Actinomycetota</taxon>
        <taxon>Actinomycetes</taxon>
        <taxon>Pseudonocardiales</taxon>
        <taxon>Pseudonocardiaceae</taxon>
        <taxon>Prauserella</taxon>
    </lineage>
</organism>
<keyword evidence="7" id="KW-1185">Reference proteome</keyword>
<reference evidence="6 7" key="1">
    <citation type="submission" date="2018-03" db="EMBL/GenBank/DDBJ databases">
        <title>Genomic Encyclopedia of Type Strains, Phase III (KMG-III): the genomes of soil and plant-associated and newly described type strains.</title>
        <authorList>
            <person name="Whitman W."/>
        </authorList>
    </citation>
    <scope>NUCLEOTIDE SEQUENCE [LARGE SCALE GENOMIC DNA]</scope>
    <source>
        <strain evidence="6 7">CGMCC 4.7125</strain>
    </source>
</reference>
<evidence type="ECO:0000256" key="3">
    <source>
        <dbReference type="ARBA" id="ARBA00023125"/>
    </source>
</evidence>
<evidence type="ECO:0000256" key="4">
    <source>
        <dbReference type="ARBA" id="ARBA00023163"/>
    </source>
</evidence>
<evidence type="ECO:0000256" key="1">
    <source>
        <dbReference type="ARBA" id="ARBA00009437"/>
    </source>
</evidence>
<accession>A0A2T0LSU9</accession>
<keyword evidence="2" id="KW-0805">Transcription regulation</keyword>
<proteinExistence type="inferred from homology"/>
<comment type="similarity">
    <text evidence="1">Belongs to the LysR transcriptional regulatory family.</text>
</comment>
<dbReference type="InterPro" id="IPR036390">
    <property type="entry name" value="WH_DNA-bd_sf"/>
</dbReference>
<dbReference type="Gene3D" id="1.10.10.10">
    <property type="entry name" value="Winged helix-like DNA-binding domain superfamily/Winged helix DNA-binding domain"/>
    <property type="match status" value="1"/>
</dbReference>
<dbReference type="Gene3D" id="3.40.190.10">
    <property type="entry name" value="Periplasmic binding protein-like II"/>
    <property type="match status" value="2"/>
</dbReference>
<evidence type="ECO:0000259" key="5">
    <source>
        <dbReference type="PROSITE" id="PS50931"/>
    </source>
</evidence>
<keyword evidence="4" id="KW-0804">Transcription</keyword>
<dbReference type="GO" id="GO:0003677">
    <property type="term" value="F:DNA binding"/>
    <property type="evidence" value="ECO:0007669"/>
    <property type="project" value="UniProtKB-KW"/>
</dbReference>
<dbReference type="InterPro" id="IPR036388">
    <property type="entry name" value="WH-like_DNA-bd_sf"/>
</dbReference>
<dbReference type="GO" id="GO:0003700">
    <property type="term" value="F:DNA-binding transcription factor activity"/>
    <property type="evidence" value="ECO:0007669"/>
    <property type="project" value="InterPro"/>
</dbReference>
<dbReference type="Pfam" id="PF00126">
    <property type="entry name" value="HTH_1"/>
    <property type="match status" value="1"/>
</dbReference>
<dbReference type="InterPro" id="IPR000847">
    <property type="entry name" value="LysR_HTH_N"/>
</dbReference>
<dbReference type="SUPFAM" id="SSF46785">
    <property type="entry name" value="Winged helix' DNA-binding domain"/>
    <property type="match status" value="1"/>
</dbReference>
<protein>
    <submittedName>
        <fullName evidence="6">DNA-binding transcriptional LysR family regulator</fullName>
    </submittedName>
</protein>
<sequence>MDLDLAQVRAFTVTAELRSFSRAAERLFLTQQALSKRVRRLEDAVGAPLFVRGPRTIELTGAGERFLPHARELIRAADAAAAALATGDGRPLRLDVLDHRLAPTSLLRTLSAQDPGLTVERDARGGLGAAVDALLRDETDLAFGRVHDLGRELPPDVEHRLVRLEPLLAVLPPEHPLAAGAAVRLADLREEGLWLPSTRGPVEFRLFLERLGREFDVPLDFTGTSYGLRHTLEQARYGRHRVTLSGADMDLPRDLNLRVLPFHPAPLFPWSAVWRRDDRRPALRALVALLERVSGAEGWCAHDPDRTWLPGADRISAGAGAARR</sequence>
<dbReference type="PANTHER" id="PTHR30346:SF0">
    <property type="entry name" value="HCA OPERON TRANSCRIPTIONAL ACTIVATOR HCAR"/>
    <property type="match status" value="1"/>
</dbReference>
<dbReference type="SUPFAM" id="SSF53850">
    <property type="entry name" value="Periplasmic binding protein-like II"/>
    <property type="match status" value="1"/>
</dbReference>
<feature type="domain" description="HTH lysR-type" evidence="5">
    <location>
        <begin position="3"/>
        <end position="60"/>
    </location>
</feature>
<dbReference type="RefSeq" id="WP_106180081.1">
    <property type="nucleotide sequence ID" value="NZ_PVNH01000007.1"/>
</dbReference>
<evidence type="ECO:0000313" key="7">
    <source>
        <dbReference type="Proteomes" id="UP000238362"/>
    </source>
</evidence>
<name>A0A2T0LSU9_9PSEU</name>